<comment type="caution">
    <text evidence="2">The sequence shown here is derived from an EMBL/GenBank/DDBJ whole genome shotgun (WGS) entry which is preliminary data.</text>
</comment>
<feature type="transmembrane region" description="Helical" evidence="1">
    <location>
        <begin position="139"/>
        <end position="160"/>
    </location>
</feature>
<evidence type="ECO:0000313" key="2">
    <source>
        <dbReference type="EMBL" id="ETK04719.1"/>
    </source>
</evidence>
<evidence type="ECO:0000313" key="3">
    <source>
        <dbReference type="Proteomes" id="UP000018872"/>
    </source>
</evidence>
<sequence>MNRWIALMALIWLTVGCHVYRVPAEREVTRQEVVETVRDTLVVIEPDSALIRAYLECQSGRVALRRLISVPGTRIVPHVTLTDVLTDTGYRGALLDVQCHEDSLRQEIALRDRTIREMTDRVRTEYVTVERPFRWYHRALMGGGYAFLVLVLGMAAWLAIRFIR</sequence>
<protein>
    <recommendedName>
        <fullName evidence="4">Lipoprotein</fullName>
    </recommendedName>
</protein>
<reference evidence="2 3" key="1">
    <citation type="submission" date="2013-11" db="EMBL/GenBank/DDBJ databases">
        <title>Single cell genomics of uncultured Tannerella BU063 (oral taxon 286).</title>
        <authorList>
            <person name="Beall C.J."/>
            <person name="Campbell A.G."/>
            <person name="Griffen A.L."/>
            <person name="Podar M."/>
            <person name="Leys E.J."/>
        </authorList>
    </citation>
    <scope>NUCLEOTIDE SEQUENCE [LARGE SCALE GENOMIC DNA]</scope>
    <source>
        <strain evidence="2">Cell 5</strain>
    </source>
</reference>
<proteinExistence type="predicted"/>
<keyword evidence="1" id="KW-0472">Membrane</keyword>
<dbReference type="Proteomes" id="UP000018872">
    <property type="component" value="Unassembled WGS sequence"/>
</dbReference>
<evidence type="ECO:0008006" key="4">
    <source>
        <dbReference type="Google" id="ProtNLM"/>
    </source>
</evidence>
<name>W2CBW3_9BACT</name>
<accession>W2CBW3</accession>
<dbReference type="PROSITE" id="PS51257">
    <property type="entry name" value="PROKAR_LIPOPROTEIN"/>
    <property type="match status" value="1"/>
</dbReference>
<keyword evidence="1" id="KW-0812">Transmembrane</keyword>
<dbReference type="EMBL" id="AYYC01000620">
    <property type="protein sequence ID" value="ETK04719.1"/>
    <property type="molecule type" value="Genomic_DNA"/>
</dbReference>
<keyword evidence="1" id="KW-1133">Transmembrane helix</keyword>
<evidence type="ECO:0000256" key="1">
    <source>
        <dbReference type="SAM" id="Phobius"/>
    </source>
</evidence>
<dbReference type="AlphaFoldDB" id="W2CBW3"/>
<dbReference type="PATRIC" id="fig|1410950.3.peg.990"/>
<organism evidence="2 3">
    <name type="scientific">Tannerella sp. oral taxon BU063 isolate Cell 5</name>
    <dbReference type="NCBI Taxonomy" id="1410950"/>
    <lineage>
        <taxon>Bacteria</taxon>
        <taxon>Pseudomonadati</taxon>
        <taxon>Bacteroidota</taxon>
        <taxon>Bacteroidia</taxon>
        <taxon>Bacteroidales</taxon>
        <taxon>Tannerellaceae</taxon>
        <taxon>Tannerella</taxon>
    </lineage>
</organism>
<gene>
    <name evidence="2" type="ORF">T229_07355</name>
</gene>